<name>A0A2P5VZG2_GOSBA</name>
<dbReference type="OrthoDB" id="999492at2759"/>
<protein>
    <submittedName>
        <fullName evidence="1">Uncharacterized protein</fullName>
    </submittedName>
</protein>
<dbReference type="EMBL" id="KZ669952">
    <property type="protein sequence ID" value="PPR84228.1"/>
    <property type="molecule type" value="Genomic_DNA"/>
</dbReference>
<accession>A0A2P5VZG2</accession>
<evidence type="ECO:0000313" key="1">
    <source>
        <dbReference type="EMBL" id="PPR84228.1"/>
    </source>
</evidence>
<dbReference type="Proteomes" id="UP000239757">
    <property type="component" value="Unassembled WGS sequence"/>
</dbReference>
<sequence length="161" mass="18375">MDNKEIGIFCKAKEVDNGEICAFDNQSSGFPYSVDRPLIIYYDTKKEPVKPKMITEVPSPFPYKENKAVPDNQSSGFPYSVDRPLIIYYDTKKEPVKPKMITEVPSPFPYKENKAVPWKYNVNIIAPEGEKPETTTEDIGEVGHFTRSGRCYSKEVEPVKK</sequence>
<evidence type="ECO:0000313" key="2">
    <source>
        <dbReference type="Proteomes" id="UP000239757"/>
    </source>
</evidence>
<dbReference type="PANTHER" id="PTHR32108">
    <property type="entry name" value="DNA-DIRECTED RNA POLYMERASE SUBUNIT ALPHA"/>
    <property type="match status" value="1"/>
</dbReference>
<dbReference type="AlphaFoldDB" id="A0A2P5VZG2"/>
<reference evidence="1 2" key="1">
    <citation type="submission" date="2015-01" db="EMBL/GenBank/DDBJ databases">
        <title>Genome of allotetraploid Gossypium barbadense reveals genomic plasticity and fiber elongation in cotton evolution.</title>
        <authorList>
            <person name="Chen X."/>
            <person name="Liu X."/>
            <person name="Zhao B."/>
            <person name="Zheng H."/>
            <person name="Hu Y."/>
            <person name="Lu G."/>
            <person name="Yang C."/>
            <person name="Chen J."/>
            <person name="Shan C."/>
            <person name="Zhang L."/>
            <person name="Zhou Y."/>
            <person name="Wang L."/>
            <person name="Guo W."/>
            <person name="Bai Y."/>
            <person name="Ruan J."/>
            <person name="Shangguan X."/>
            <person name="Mao Y."/>
            <person name="Jiang J."/>
            <person name="Zhu Y."/>
            <person name="Lei J."/>
            <person name="Kang H."/>
            <person name="Chen S."/>
            <person name="He X."/>
            <person name="Wang R."/>
            <person name="Wang Y."/>
            <person name="Chen J."/>
            <person name="Wang L."/>
            <person name="Yu S."/>
            <person name="Wang B."/>
            <person name="Wei J."/>
            <person name="Song S."/>
            <person name="Lu X."/>
            <person name="Gao Z."/>
            <person name="Gu W."/>
            <person name="Deng X."/>
            <person name="Ma D."/>
            <person name="Wang S."/>
            <person name="Liang W."/>
            <person name="Fang L."/>
            <person name="Cai C."/>
            <person name="Zhu X."/>
            <person name="Zhou B."/>
            <person name="Zhang Y."/>
            <person name="Chen Z."/>
            <person name="Xu S."/>
            <person name="Zhu R."/>
            <person name="Wang S."/>
            <person name="Zhang T."/>
            <person name="Zhao G."/>
        </authorList>
    </citation>
    <scope>NUCLEOTIDE SEQUENCE [LARGE SCALE GENOMIC DNA]</scope>
    <source>
        <strain evidence="2">cv. Xinhai21</strain>
        <tissue evidence="1">Leaf</tissue>
    </source>
</reference>
<organism evidence="1 2">
    <name type="scientific">Gossypium barbadense</name>
    <name type="common">Sea Island cotton</name>
    <name type="synonym">Hibiscus barbadensis</name>
    <dbReference type="NCBI Taxonomy" id="3634"/>
    <lineage>
        <taxon>Eukaryota</taxon>
        <taxon>Viridiplantae</taxon>
        <taxon>Streptophyta</taxon>
        <taxon>Embryophyta</taxon>
        <taxon>Tracheophyta</taxon>
        <taxon>Spermatophyta</taxon>
        <taxon>Magnoliopsida</taxon>
        <taxon>eudicotyledons</taxon>
        <taxon>Gunneridae</taxon>
        <taxon>Pentapetalae</taxon>
        <taxon>rosids</taxon>
        <taxon>malvids</taxon>
        <taxon>Malvales</taxon>
        <taxon>Malvaceae</taxon>
        <taxon>Malvoideae</taxon>
        <taxon>Gossypium</taxon>
    </lineage>
</organism>
<proteinExistence type="predicted"/>
<gene>
    <name evidence="1" type="ORF">GOBAR_AA36481</name>
</gene>
<dbReference type="PANTHER" id="PTHR32108:SF9">
    <property type="entry name" value="REVERSE TRANSCRIPTASE RNASE H-LIKE DOMAIN-CONTAINING PROTEIN"/>
    <property type="match status" value="1"/>
</dbReference>